<dbReference type="InterPro" id="IPR036388">
    <property type="entry name" value="WH-like_DNA-bd_sf"/>
</dbReference>
<dbReference type="PANTHER" id="PTHR38445">
    <property type="entry name" value="HTH-TYPE TRANSCRIPTIONAL REPRESSOR YTRA"/>
    <property type="match status" value="1"/>
</dbReference>
<keyword evidence="3" id="KW-0804">Transcription</keyword>
<dbReference type="InterPro" id="IPR036390">
    <property type="entry name" value="WH_DNA-bd_sf"/>
</dbReference>
<evidence type="ECO:0000313" key="5">
    <source>
        <dbReference type="EMBL" id="KJF15542.1"/>
    </source>
</evidence>
<evidence type="ECO:0000259" key="4">
    <source>
        <dbReference type="PROSITE" id="PS50949"/>
    </source>
</evidence>
<evidence type="ECO:0000313" key="6">
    <source>
        <dbReference type="Proteomes" id="UP000032360"/>
    </source>
</evidence>
<keyword evidence="6" id="KW-1185">Reference proteome</keyword>
<dbReference type="AlphaFoldDB" id="A0A0D8HCM6"/>
<evidence type="ECO:0000256" key="3">
    <source>
        <dbReference type="ARBA" id="ARBA00023163"/>
    </source>
</evidence>
<organism evidence="5 6">
    <name type="scientific">Acidithrix ferrooxidans</name>
    <dbReference type="NCBI Taxonomy" id="1280514"/>
    <lineage>
        <taxon>Bacteria</taxon>
        <taxon>Bacillati</taxon>
        <taxon>Actinomycetota</taxon>
        <taxon>Acidimicrobiia</taxon>
        <taxon>Acidimicrobiales</taxon>
        <taxon>Acidimicrobiaceae</taxon>
        <taxon>Acidithrix</taxon>
    </lineage>
</organism>
<keyword evidence="1" id="KW-0805">Transcription regulation</keyword>
<dbReference type="OrthoDB" id="3192286at2"/>
<keyword evidence="2" id="KW-0238">DNA-binding</keyword>
<sequence length="117" mass="12738">MLIRIDTNSSVPLFEQITSALRRAIADGSLPGGSPLPPARELAEGLEVNMHTVLRAYQILCAEDLVNMRRGRGAYVSDNHPDSRALIIEQVQGLVLQAKRLGFNSDEVVELIKGAMA</sequence>
<dbReference type="Proteomes" id="UP000032360">
    <property type="component" value="Unassembled WGS sequence"/>
</dbReference>
<dbReference type="PANTHER" id="PTHR38445:SF7">
    <property type="entry name" value="GNTR-FAMILY TRANSCRIPTIONAL REGULATOR"/>
    <property type="match status" value="1"/>
</dbReference>
<reference evidence="5 6" key="1">
    <citation type="submission" date="2015-01" db="EMBL/GenBank/DDBJ databases">
        <title>Draft genome of the acidophilic iron oxidizer Acidithrix ferrooxidans strain Py-F3.</title>
        <authorList>
            <person name="Poehlein A."/>
            <person name="Eisen S."/>
            <person name="Schloemann M."/>
            <person name="Johnson B.D."/>
            <person name="Daniel R."/>
            <person name="Muehling M."/>
        </authorList>
    </citation>
    <scope>NUCLEOTIDE SEQUENCE [LARGE SCALE GENOMIC DNA]</scope>
    <source>
        <strain evidence="5 6">Py-F3</strain>
    </source>
</reference>
<protein>
    <submittedName>
        <fullName evidence="5">HTH-type transcriptional repressor YtrA</fullName>
    </submittedName>
</protein>
<proteinExistence type="predicted"/>
<dbReference type="Gene3D" id="1.10.10.10">
    <property type="entry name" value="Winged helix-like DNA-binding domain superfamily/Winged helix DNA-binding domain"/>
    <property type="match status" value="1"/>
</dbReference>
<dbReference type="CDD" id="cd07377">
    <property type="entry name" value="WHTH_GntR"/>
    <property type="match status" value="1"/>
</dbReference>
<dbReference type="PATRIC" id="fig|1280514.3.peg.4869"/>
<gene>
    <name evidence="5" type="primary">ytrA</name>
    <name evidence="5" type="ORF">AXFE_36240</name>
</gene>
<dbReference type="STRING" id="1280514.AXFE_36240"/>
<dbReference type="EMBL" id="JXYS01000148">
    <property type="protein sequence ID" value="KJF15542.1"/>
    <property type="molecule type" value="Genomic_DNA"/>
</dbReference>
<accession>A0A0D8HCM6</accession>
<dbReference type="RefSeq" id="WP_052607213.1">
    <property type="nucleotide sequence ID" value="NZ_JXYS01000148.1"/>
</dbReference>
<feature type="domain" description="HTH gntR-type" evidence="4">
    <location>
        <begin position="11"/>
        <end position="79"/>
    </location>
</feature>
<comment type="caution">
    <text evidence="5">The sequence shown here is derived from an EMBL/GenBank/DDBJ whole genome shotgun (WGS) entry which is preliminary data.</text>
</comment>
<dbReference type="InterPro" id="IPR000524">
    <property type="entry name" value="Tscrpt_reg_HTH_GntR"/>
</dbReference>
<name>A0A0D8HCM6_9ACTN</name>
<dbReference type="Pfam" id="PF00392">
    <property type="entry name" value="GntR"/>
    <property type="match status" value="1"/>
</dbReference>
<dbReference type="GO" id="GO:0003677">
    <property type="term" value="F:DNA binding"/>
    <property type="evidence" value="ECO:0007669"/>
    <property type="project" value="UniProtKB-KW"/>
</dbReference>
<evidence type="ECO:0000256" key="2">
    <source>
        <dbReference type="ARBA" id="ARBA00023125"/>
    </source>
</evidence>
<dbReference type="SUPFAM" id="SSF46785">
    <property type="entry name" value="Winged helix' DNA-binding domain"/>
    <property type="match status" value="1"/>
</dbReference>
<dbReference type="GO" id="GO:0003700">
    <property type="term" value="F:DNA-binding transcription factor activity"/>
    <property type="evidence" value="ECO:0007669"/>
    <property type="project" value="InterPro"/>
</dbReference>
<evidence type="ECO:0000256" key="1">
    <source>
        <dbReference type="ARBA" id="ARBA00023015"/>
    </source>
</evidence>
<dbReference type="PROSITE" id="PS50949">
    <property type="entry name" value="HTH_GNTR"/>
    <property type="match status" value="1"/>
</dbReference>
<dbReference type="SMART" id="SM00345">
    <property type="entry name" value="HTH_GNTR"/>
    <property type="match status" value="1"/>
</dbReference>